<evidence type="ECO:0000313" key="3">
    <source>
        <dbReference type="Proteomes" id="UP000260983"/>
    </source>
</evidence>
<comment type="caution">
    <text evidence="2">The sequence shown here is derived from an EMBL/GenBank/DDBJ whole genome shotgun (WGS) entry which is preliminary data.</text>
</comment>
<proteinExistence type="predicted"/>
<dbReference type="AlphaFoldDB" id="A0A3E5B450"/>
<sequence length="384" mass="44871">MENMERVGRMFLYLIVLLKNQNKRDMRIILMYIYFLMCVVCQLMAGNDVPESDISFKGIVEIKGTPISFNYRYQPVTQEVGIVFHNGFLIYKNSNEPLHVLDVREKKVFAELGAWGDYPAKFFNPHICLPKSDSILCYIEDGGFIYNVYNNGEVEKTKQRSYSWNHEMGGNRVAIIKNFVDMTEGVWLFAGKSSKGQSLYITENKGKESETSELLPLFLDTDIADWSLYLGNLVARKDRKKAVYAYTYYNRLQFIDLEKKTSHIVKQPGKGYDYNTLNQADVDQLNLLYYRYCYPGEKYVYFLNLGGRFFKEVQKDNKNGDTYVYIEQFDWEGNPIRKMKLDKFGYFFCVDEENGKLYLVEKKEKGSPFYEYDIFSGGGVDKDD</sequence>
<keyword evidence="1" id="KW-0472">Membrane</keyword>
<dbReference type="EMBL" id="QSUL01000014">
    <property type="protein sequence ID" value="RGN32322.1"/>
    <property type="molecule type" value="Genomic_DNA"/>
</dbReference>
<keyword evidence="1" id="KW-1133">Transmembrane helix</keyword>
<name>A0A3E5B450_9BACE</name>
<protein>
    <recommendedName>
        <fullName evidence="4">6-bladed beta-propeller</fullName>
    </recommendedName>
</protein>
<accession>A0A3E5B450</accession>
<keyword evidence="1" id="KW-0812">Transmembrane</keyword>
<reference evidence="2 3" key="1">
    <citation type="submission" date="2018-08" db="EMBL/GenBank/DDBJ databases">
        <title>A genome reference for cultivated species of the human gut microbiota.</title>
        <authorList>
            <person name="Zou Y."/>
            <person name="Xue W."/>
            <person name="Luo G."/>
        </authorList>
    </citation>
    <scope>NUCLEOTIDE SEQUENCE [LARGE SCALE GENOMIC DNA]</scope>
    <source>
        <strain evidence="2 3">OM05-15BH</strain>
    </source>
</reference>
<evidence type="ECO:0008006" key="4">
    <source>
        <dbReference type="Google" id="ProtNLM"/>
    </source>
</evidence>
<feature type="transmembrane region" description="Helical" evidence="1">
    <location>
        <begin position="28"/>
        <end position="45"/>
    </location>
</feature>
<organism evidence="2 3">
    <name type="scientific">Bacteroides oleiciplenus</name>
    <dbReference type="NCBI Taxonomy" id="626931"/>
    <lineage>
        <taxon>Bacteria</taxon>
        <taxon>Pseudomonadati</taxon>
        <taxon>Bacteroidota</taxon>
        <taxon>Bacteroidia</taxon>
        <taxon>Bacteroidales</taxon>
        <taxon>Bacteroidaceae</taxon>
        <taxon>Bacteroides</taxon>
    </lineage>
</organism>
<evidence type="ECO:0000256" key="1">
    <source>
        <dbReference type="SAM" id="Phobius"/>
    </source>
</evidence>
<dbReference type="Pfam" id="PF15869">
    <property type="entry name" value="TolB_like"/>
    <property type="match status" value="1"/>
</dbReference>
<dbReference type="Proteomes" id="UP000260983">
    <property type="component" value="Unassembled WGS sequence"/>
</dbReference>
<evidence type="ECO:0000313" key="2">
    <source>
        <dbReference type="EMBL" id="RGN32322.1"/>
    </source>
</evidence>
<gene>
    <name evidence="2" type="ORF">DXB65_18690</name>
</gene>